<dbReference type="EMBL" id="CP054143">
    <property type="protein sequence ID" value="QKJ66438.1"/>
    <property type="molecule type" value="Genomic_DNA"/>
</dbReference>
<evidence type="ECO:0000313" key="3">
    <source>
        <dbReference type="Proteomes" id="UP000504844"/>
    </source>
</evidence>
<sequence length="117" mass="12731">MKLIALTLSLALLSPFAAAKDAKPATLPSLQDVAHLSCTEMWLESGKSVDKFFHAVETMAGYLLQSRDETFPDQLEAGKQFGERIDVACRKAPDQLLISAVDIALRETLATIKTPAK</sequence>
<evidence type="ECO:0000313" key="2">
    <source>
        <dbReference type="EMBL" id="QKJ66438.1"/>
    </source>
</evidence>
<accession>A0A6M8SQN0</accession>
<reference evidence="2 3" key="1">
    <citation type="submission" date="2020-05" db="EMBL/GenBank/DDBJ databases">
        <title>Complete genome sequence of Deefgea sp. D17.</title>
        <authorList>
            <person name="Bae J.-W."/>
            <person name="Han J.E."/>
        </authorList>
    </citation>
    <scope>NUCLEOTIDE SEQUENCE [LARGE SCALE GENOMIC DNA]</scope>
    <source>
        <strain evidence="2 3">D17</strain>
    </source>
</reference>
<proteinExistence type="predicted"/>
<keyword evidence="1" id="KW-0732">Signal</keyword>
<dbReference type="AlphaFoldDB" id="A0A6M8SQN0"/>
<feature type="chain" id="PRO_5026924719" description="HdeA/HdeB family protein" evidence="1">
    <location>
        <begin position="20"/>
        <end position="117"/>
    </location>
</feature>
<dbReference type="Proteomes" id="UP000504844">
    <property type="component" value="Chromosome"/>
</dbReference>
<gene>
    <name evidence="2" type="ORF">HQN60_06860</name>
</gene>
<evidence type="ECO:0008006" key="4">
    <source>
        <dbReference type="Google" id="ProtNLM"/>
    </source>
</evidence>
<dbReference type="KEGG" id="dee:HQN60_06860"/>
<protein>
    <recommendedName>
        <fullName evidence="4">HdeA/HdeB family protein</fullName>
    </recommendedName>
</protein>
<dbReference type="RefSeq" id="WP_173532942.1">
    <property type="nucleotide sequence ID" value="NZ_CP054143.1"/>
</dbReference>
<organism evidence="2 3">
    <name type="scientific">Deefgea piscis</name>
    <dbReference type="NCBI Taxonomy" id="2739061"/>
    <lineage>
        <taxon>Bacteria</taxon>
        <taxon>Pseudomonadati</taxon>
        <taxon>Pseudomonadota</taxon>
        <taxon>Betaproteobacteria</taxon>
        <taxon>Neisseriales</taxon>
        <taxon>Chitinibacteraceae</taxon>
        <taxon>Deefgea</taxon>
    </lineage>
</organism>
<feature type="signal peptide" evidence="1">
    <location>
        <begin position="1"/>
        <end position="19"/>
    </location>
</feature>
<keyword evidence="3" id="KW-1185">Reference proteome</keyword>
<name>A0A6M8SQN0_9NEIS</name>
<evidence type="ECO:0000256" key="1">
    <source>
        <dbReference type="SAM" id="SignalP"/>
    </source>
</evidence>